<evidence type="ECO:0000313" key="2">
    <source>
        <dbReference type="EMBL" id="GBL89521.1"/>
    </source>
</evidence>
<sequence length="70" mass="7700">ITIIITTTMAIIMTDITTIISAQLKQDIIIMAITIIIITMGITIIIMDMIITTIMVTIIKGFTISVTLFI</sequence>
<dbReference type="EMBL" id="BGPR01000065">
    <property type="protein sequence ID" value="GBL89521.1"/>
    <property type="molecule type" value="Genomic_DNA"/>
</dbReference>
<feature type="transmembrane region" description="Helical" evidence="1">
    <location>
        <begin position="28"/>
        <end position="51"/>
    </location>
</feature>
<keyword evidence="3" id="KW-1185">Reference proteome</keyword>
<protein>
    <submittedName>
        <fullName evidence="2">Uncharacterized protein</fullName>
    </submittedName>
</protein>
<organism evidence="2 3">
    <name type="scientific">Araneus ventricosus</name>
    <name type="common">Orbweaver spider</name>
    <name type="synonym">Epeira ventricosa</name>
    <dbReference type="NCBI Taxonomy" id="182803"/>
    <lineage>
        <taxon>Eukaryota</taxon>
        <taxon>Metazoa</taxon>
        <taxon>Ecdysozoa</taxon>
        <taxon>Arthropoda</taxon>
        <taxon>Chelicerata</taxon>
        <taxon>Arachnida</taxon>
        <taxon>Araneae</taxon>
        <taxon>Araneomorphae</taxon>
        <taxon>Entelegynae</taxon>
        <taxon>Araneoidea</taxon>
        <taxon>Araneidae</taxon>
        <taxon>Araneus</taxon>
    </lineage>
</organism>
<name>A0A4Y2BB48_ARAVE</name>
<dbReference type="AlphaFoldDB" id="A0A4Y2BB48"/>
<gene>
    <name evidence="2" type="ORF">AVEN_87856_1</name>
</gene>
<accession>A0A4Y2BB48</accession>
<dbReference type="Proteomes" id="UP000499080">
    <property type="component" value="Unassembled WGS sequence"/>
</dbReference>
<proteinExistence type="predicted"/>
<keyword evidence="1" id="KW-0472">Membrane</keyword>
<keyword evidence="1" id="KW-1133">Transmembrane helix</keyword>
<feature type="non-terminal residue" evidence="2">
    <location>
        <position position="1"/>
    </location>
</feature>
<comment type="caution">
    <text evidence="2">The sequence shown here is derived from an EMBL/GenBank/DDBJ whole genome shotgun (WGS) entry which is preliminary data.</text>
</comment>
<keyword evidence="1" id="KW-0812">Transmembrane</keyword>
<evidence type="ECO:0000256" key="1">
    <source>
        <dbReference type="SAM" id="Phobius"/>
    </source>
</evidence>
<reference evidence="2 3" key="1">
    <citation type="journal article" date="2019" name="Sci. Rep.">
        <title>Orb-weaving spider Araneus ventricosus genome elucidates the spidroin gene catalogue.</title>
        <authorList>
            <person name="Kono N."/>
            <person name="Nakamura H."/>
            <person name="Ohtoshi R."/>
            <person name="Moran D.A.P."/>
            <person name="Shinohara A."/>
            <person name="Yoshida Y."/>
            <person name="Fujiwara M."/>
            <person name="Mori M."/>
            <person name="Tomita M."/>
            <person name="Arakawa K."/>
        </authorList>
    </citation>
    <scope>NUCLEOTIDE SEQUENCE [LARGE SCALE GENOMIC DNA]</scope>
</reference>
<evidence type="ECO:0000313" key="3">
    <source>
        <dbReference type="Proteomes" id="UP000499080"/>
    </source>
</evidence>